<keyword evidence="6 7" id="KW-0472">Membrane</keyword>
<evidence type="ECO:0000313" key="8">
    <source>
        <dbReference type="EMBL" id="RNE49388.1"/>
    </source>
</evidence>
<evidence type="ECO:0000256" key="1">
    <source>
        <dbReference type="ARBA" id="ARBA00004141"/>
    </source>
</evidence>
<dbReference type="Pfam" id="PF13641">
    <property type="entry name" value="Glyco_tranf_2_3"/>
    <property type="match status" value="1"/>
</dbReference>
<dbReference type="SUPFAM" id="SSF53448">
    <property type="entry name" value="Nucleotide-diphospho-sugar transferases"/>
    <property type="match status" value="1"/>
</dbReference>
<dbReference type="GO" id="GO:0016757">
    <property type="term" value="F:glycosyltransferase activity"/>
    <property type="evidence" value="ECO:0007669"/>
    <property type="project" value="UniProtKB-KW"/>
</dbReference>
<dbReference type="AlphaFoldDB" id="A0A3M8KA92"/>
<dbReference type="Proteomes" id="UP000266975">
    <property type="component" value="Unassembled WGS sequence"/>
</dbReference>
<name>A0A3M8KA92_9CORY</name>
<comment type="caution">
    <text evidence="8">The sequence shown here is derived from an EMBL/GenBank/DDBJ whole genome shotgun (WGS) entry which is preliminary data.</text>
</comment>
<feature type="transmembrane region" description="Helical" evidence="7">
    <location>
        <begin position="409"/>
        <end position="427"/>
    </location>
</feature>
<evidence type="ECO:0000256" key="6">
    <source>
        <dbReference type="ARBA" id="ARBA00023136"/>
    </source>
</evidence>
<evidence type="ECO:0000256" key="3">
    <source>
        <dbReference type="ARBA" id="ARBA00022679"/>
    </source>
</evidence>
<keyword evidence="4 7" id="KW-0812">Transmembrane</keyword>
<evidence type="ECO:0000256" key="7">
    <source>
        <dbReference type="SAM" id="Phobius"/>
    </source>
</evidence>
<feature type="transmembrane region" description="Helical" evidence="7">
    <location>
        <begin position="369"/>
        <end position="389"/>
    </location>
</feature>
<dbReference type="PANTHER" id="PTHR43867">
    <property type="entry name" value="CELLULOSE SYNTHASE CATALYTIC SUBUNIT A [UDP-FORMING]"/>
    <property type="match status" value="1"/>
</dbReference>
<reference evidence="8 9" key="1">
    <citation type="submission" date="2018-02" db="EMBL/GenBank/DDBJ databases">
        <title>Corynebacterium alimpuense sp. nov., a marine obligate actinomycete isolated from sediments of Valparaiso bay, Chile.</title>
        <authorList>
            <person name="Claverias F."/>
            <person name="Gonzales-Siles L."/>
            <person name="Salva-Serra F."/>
            <person name="Inganaes E."/>
            <person name="Molin K."/>
            <person name="Cumsille A."/>
            <person name="Undabarrena A."/>
            <person name="Couve E."/>
            <person name="Moore E.R.B."/>
            <person name="Gomila M."/>
            <person name="Camara B."/>
        </authorList>
    </citation>
    <scope>NUCLEOTIDE SEQUENCE [LARGE SCALE GENOMIC DNA]</scope>
    <source>
        <strain evidence="8 9">CCUG 69366</strain>
    </source>
</reference>
<evidence type="ECO:0000256" key="4">
    <source>
        <dbReference type="ARBA" id="ARBA00022692"/>
    </source>
</evidence>
<dbReference type="CDD" id="cd06427">
    <property type="entry name" value="CESA_like_2"/>
    <property type="match status" value="1"/>
</dbReference>
<gene>
    <name evidence="8" type="ORF">C5L39_03200</name>
</gene>
<keyword evidence="2 8" id="KW-0328">Glycosyltransferase</keyword>
<dbReference type="OrthoDB" id="7431422at2"/>
<dbReference type="PANTHER" id="PTHR43867:SF2">
    <property type="entry name" value="CELLULOSE SYNTHASE CATALYTIC SUBUNIT A [UDP-FORMING]"/>
    <property type="match status" value="1"/>
</dbReference>
<keyword evidence="3 8" id="KW-0808">Transferase</keyword>
<dbReference type="InterPro" id="IPR050321">
    <property type="entry name" value="Glycosyltr_2/OpgH_subfam"/>
</dbReference>
<evidence type="ECO:0000256" key="2">
    <source>
        <dbReference type="ARBA" id="ARBA00022676"/>
    </source>
</evidence>
<proteinExistence type="predicted"/>
<dbReference type="RefSeq" id="WP_123047434.1">
    <property type="nucleotide sequence ID" value="NZ_PTJO01000003.1"/>
</dbReference>
<feature type="transmembrane region" description="Helical" evidence="7">
    <location>
        <begin position="45"/>
        <end position="62"/>
    </location>
</feature>
<organism evidence="8 9">
    <name type="scientific">Corynebacterium alimapuense</name>
    <dbReference type="NCBI Taxonomy" id="1576874"/>
    <lineage>
        <taxon>Bacteria</taxon>
        <taxon>Bacillati</taxon>
        <taxon>Actinomycetota</taxon>
        <taxon>Actinomycetes</taxon>
        <taxon>Mycobacteriales</taxon>
        <taxon>Corynebacteriaceae</taxon>
        <taxon>Corynebacterium</taxon>
    </lineage>
</organism>
<evidence type="ECO:0000256" key="5">
    <source>
        <dbReference type="ARBA" id="ARBA00022989"/>
    </source>
</evidence>
<dbReference type="EMBL" id="PTJO01000003">
    <property type="protein sequence ID" value="RNE49388.1"/>
    <property type="molecule type" value="Genomic_DNA"/>
</dbReference>
<protein>
    <submittedName>
        <fullName evidence="8">N-acetylglucosaminyltransferase</fullName>
    </submittedName>
</protein>
<comment type="subcellular location">
    <subcellularLocation>
        <location evidence="1">Membrane</location>
        <topology evidence="1">Multi-pass membrane protein</topology>
    </subcellularLocation>
</comment>
<feature type="transmembrane region" description="Helical" evidence="7">
    <location>
        <begin position="439"/>
        <end position="459"/>
    </location>
</feature>
<accession>A0A3M8KA92</accession>
<keyword evidence="9" id="KW-1185">Reference proteome</keyword>
<sequence>MTSNILAIDAPEEQKRAALEDAIDGLRTRDPLVSAAIAFTGRQKILFASLAVLTLLGLILATNWMLVFISGTMIAVYVLTLVDRMVMFYRGLDQNAILRVSDEEALAIPDEDLPAYTVLVPAYGEPEVIGQLLASMRSINYPAEKLQVLLLLEADDEPTILAAEDAGVDEISTILKVPDAQPRTKPKACNYGLHFATGEIVTIFDAEDIPDPLQLRKVVIAFNSLPDTVACVQSRLSYRNPRQNLLTAWFTIEYDVWFNFLLPGIMRMNAPVPLGGTSNHLKAPVIRALGAWDPYNVTEDADLGVRIKAFGHSTAVLDSVTWEEANSDTINWLRQRSRWYKGYLQTWLVYMRRPGWLVREIGLVPAIRFTVLMAGTPIIAVLNLVFWYLSLTWILGQSSFIAMIFPPLVYYPALVSLIVGNAAIMYMNLIGCREERDPFLVIGVLLFPLYWLLMAIAAVKGTWQLLFRPSYWEKTAHGLDS</sequence>
<feature type="transmembrane region" description="Helical" evidence="7">
    <location>
        <begin position="68"/>
        <end position="89"/>
    </location>
</feature>
<keyword evidence="5 7" id="KW-1133">Transmembrane helix</keyword>
<dbReference type="InterPro" id="IPR029044">
    <property type="entry name" value="Nucleotide-diphossugar_trans"/>
</dbReference>
<evidence type="ECO:0000313" key="9">
    <source>
        <dbReference type="Proteomes" id="UP000266975"/>
    </source>
</evidence>
<dbReference type="Gene3D" id="3.90.550.10">
    <property type="entry name" value="Spore Coat Polysaccharide Biosynthesis Protein SpsA, Chain A"/>
    <property type="match status" value="1"/>
</dbReference>
<dbReference type="GO" id="GO:0016020">
    <property type="term" value="C:membrane"/>
    <property type="evidence" value="ECO:0007669"/>
    <property type="project" value="UniProtKB-SubCell"/>
</dbReference>